<dbReference type="InterPro" id="IPR001182">
    <property type="entry name" value="FtsW/RodA"/>
</dbReference>
<gene>
    <name evidence="9" type="primary">rodA</name>
    <name evidence="9" type="ORF">H9982_03640</name>
</gene>
<feature type="transmembrane region" description="Helical" evidence="8">
    <location>
        <begin position="421"/>
        <end position="442"/>
    </location>
</feature>
<evidence type="ECO:0000313" key="10">
    <source>
        <dbReference type="Proteomes" id="UP000824246"/>
    </source>
</evidence>
<feature type="transmembrane region" description="Helical" evidence="8">
    <location>
        <begin position="390"/>
        <end position="409"/>
    </location>
</feature>
<reference evidence="9" key="1">
    <citation type="journal article" date="2021" name="PeerJ">
        <title>Extensive microbial diversity within the chicken gut microbiome revealed by metagenomics and culture.</title>
        <authorList>
            <person name="Gilroy R."/>
            <person name="Ravi A."/>
            <person name="Getino M."/>
            <person name="Pursley I."/>
            <person name="Horton D.L."/>
            <person name="Alikhan N.F."/>
            <person name="Baker D."/>
            <person name="Gharbi K."/>
            <person name="Hall N."/>
            <person name="Watson M."/>
            <person name="Adriaenssens E.M."/>
            <person name="Foster-Nyarko E."/>
            <person name="Jarju S."/>
            <person name="Secka A."/>
            <person name="Antonio M."/>
            <person name="Oren A."/>
            <person name="Chaudhuri R.R."/>
            <person name="La Ragione R."/>
            <person name="Hildebrand F."/>
            <person name="Pallen M.J."/>
        </authorList>
    </citation>
    <scope>NUCLEOTIDE SEQUENCE</scope>
    <source>
        <strain evidence="9">ChiHjej12B11-16260</strain>
    </source>
</reference>
<evidence type="ECO:0000256" key="5">
    <source>
        <dbReference type="ARBA" id="ARBA00023136"/>
    </source>
</evidence>
<feature type="transmembrane region" description="Helical" evidence="8">
    <location>
        <begin position="294"/>
        <end position="315"/>
    </location>
</feature>
<proteinExistence type="predicted"/>
<dbReference type="PROSITE" id="PS00428">
    <property type="entry name" value="FTSW_RODA_SPOVE"/>
    <property type="match status" value="1"/>
</dbReference>
<comment type="caution">
    <text evidence="9">The sequence shown here is derived from an EMBL/GenBank/DDBJ whole genome shotgun (WGS) entry which is preliminary data.</text>
</comment>
<dbReference type="AlphaFoldDB" id="A0A9D2APN7"/>
<name>A0A9D2APN7_9BACT</name>
<evidence type="ECO:0000256" key="3">
    <source>
        <dbReference type="ARBA" id="ARBA00022960"/>
    </source>
</evidence>
<feature type="transmembrane region" description="Helical" evidence="8">
    <location>
        <begin position="12"/>
        <end position="33"/>
    </location>
</feature>
<dbReference type="InterPro" id="IPR018365">
    <property type="entry name" value="Cell_cycle_FtsW-rel_CS"/>
</dbReference>
<feature type="transmembrane region" description="Helical" evidence="8">
    <location>
        <begin position="454"/>
        <end position="473"/>
    </location>
</feature>
<dbReference type="Pfam" id="PF01098">
    <property type="entry name" value="FTSW_RODA_SPOVE"/>
    <property type="match status" value="2"/>
</dbReference>
<dbReference type="PANTHER" id="PTHR30474:SF1">
    <property type="entry name" value="PEPTIDOGLYCAN GLYCOSYLTRANSFERASE MRDB"/>
    <property type="match status" value="1"/>
</dbReference>
<comment type="subcellular location">
    <subcellularLocation>
        <location evidence="1">Membrane</location>
        <topology evidence="1">Multi-pass membrane protein</topology>
    </subcellularLocation>
</comment>
<dbReference type="EMBL" id="DXFB01000098">
    <property type="protein sequence ID" value="HIX45293.1"/>
    <property type="molecule type" value="Genomic_DNA"/>
</dbReference>
<dbReference type="Proteomes" id="UP000824246">
    <property type="component" value="Unassembled WGS sequence"/>
</dbReference>
<dbReference type="GO" id="GO:0008360">
    <property type="term" value="P:regulation of cell shape"/>
    <property type="evidence" value="ECO:0007669"/>
    <property type="project" value="UniProtKB-KW"/>
</dbReference>
<keyword evidence="3" id="KW-0133">Cell shape</keyword>
<dbReference type="PANTHER" id="PTHR30474">
    <property type="entry name" value="CELL CYCLE PROTEIN"/>
    <property type="match status" value="1"/>
</dbReference>
<feature type="transmembrane region" description="Helical" evidence="8">
    <location>
        <begin position="53"/>
        <end position="70"/>
    </location>
</feature>
<reference evidence="9" key="2">
    <citation type="submission" date="2021-04" db="EMBL/GenBank/DDBJ databases">
        <authorList>
            <person name="Gilroy R."/>
        </authorList>
    </citation>
    <scope>NUCLEOTIDE SEQUENCE</scope>
    <source>
        <strain evidence="9">ChiHjej12B11-16260</strain>
    </source>
</reference>
<feature type="transmembrane region" description="Helical" evidence="8">
    <location>
        <begin position="267"/>
        <end position="287"/>
    </location>
</feature>
<feature type="transmembrane region" description="Helical" evidence="8">
    <location>
        <begin position="182"/>
        <end position="205"/>
    </location>
</feature>
<evidence type="ECO:0000256" key="2">
    <source>
        <dbReference type="ARBA" id="ARBA00022692"/>
    </source>
</evidence>
<evidence type="ECO:0000313" key="9">
    <source>
        <dbReference type="EMBL" id="HIX45293.1"/>
    </source>
</evidence>
<organism evidence="9 10">
    <name type="scientific">Candidatus Barnesiella excrementipullorum</name>
    <dbReference type="NCBI Taxonomy" id="2838479"/>
    <lineage>
        <taxon>Bacteria</taxon>
        <taxon>Pseudomonadati</taxon>
        <taxon>Bacteroidota</taxon>
        <taxon>Bacteroidia</taxon>
        <taxon>Bacteroidales</taxon>
        <taxon>Barnesiellaceae</taxon>
        <taxon>Barnesiella</taxon>
    </lineage>
</organism>
<feature type="transmembrane region" description="Helical" evidence="8">
    <location>
        <begin position="217"/>
        <end position="236"/>
    </location>
</feature>
<accession>A0A9D2APN7</accession>
<dbReference type="GO" id="GO:0051301">
    <property type="term" value="P:cell division"/>
    <property type="evidence" value="ECO:0007669"/>
    <property type="project" value="InterPro"/>
</dbReference>
<feature type="transmembrane region" description="Helical" evidence="8">
    <location>
        <begin position="243"/>
        <end position="261"/>
    </location>
</feature>
<keyword evidence="4 8" id="KW-1133">Transmembrane helix</keyword>
<protein>
    <recommendedName>
        <fullName evidence="7">Cell wall polymerase</fullName>
    </recommendedName>
    <alternativeName>
        <fullName evidence="6">Peptidoglycan polymerase</fullName>
    </alternativeName>
</protein>
<feature type="transmembrane region" description="Helical" evidence="8">
    <location>
        <begin position="77"/>
        <end position="97"/>
    </location>
</feature>
<evidence type="ECO:0000256" key="4">
    <source>
        <dbReference type="ARBA" id="ARBA00022989"/>
    </source>
</evidence>
<keyword evidence="2 8" id="KW-0812">Transmembrane</keyword>
<dbReference type="NCBIfam" id="NF037961">
    <property type="entry name" value="RodA_shape"/>
    <property type="match status" value="2"/>
</dbReference>
<evidence type="ECO:0000256" key="6">
    <source>
        <dbReference type="ARBA" id="ARBA00032370"/>
    </source>
</evidence>
<dbReference type="GO" id="GO:0032153">
    <property type="term" value="C:cell division site"/>
    <property type="evidence" value="ECO:0007669"/>
    <property type="project" value="TreeGrafter"/>
</dbReference>
<keyword evidence="5 8" id="KW-0472">Membrane</keyword>
<dbReference type="GO" id="GO:0005886">
    <property type="term" value="C:plasma membrane"/>
    <property type="evidence" value="ECO:0007669"/>
    <property type="project" value="TreeGrafter"/>
</dbReference>
<evidence type="ECO:0000256" key="8">
    <source>
        <dbReference type="SAM" id="Phobius"/>
    </source>
</evidence>
<sequence length="483" mass="53734">MASRSINVWKSVDKVAIVIYLILVFFGWVSIYAAGYDFDRASIFDFAERSGKQLLWIALSFVISAVILSIEARFYETYAYLIYITLILLLIATIFVAPDIKGSHSWLVLGPVSLQPAEFAKFATALALAKLFNSYNFKFTRPANFLKVVLIILLPMLLIIMQRETGSALVYLSLVLMMYREGMTGLVLFGGLCAILYFVMGIKYSDVLWCGAPLGEIWVLGIICVVMAGMVWFFAAHKEIARNLSIGYMVVAVAIAILQWVGVELPMLYLLLGVVALSVLYLLVMFFVTLAPRLLAVAAITIASVAFLFSCNYVFSSVLEPHQQMRIKVLLGMEEDLRGAGYNVNQSKIAIGSGGFWGKGFLNGTQTKLNYVPEQDTDFIFCTIGEEEGFWGSCLVIGLFTALILRIMVIAERQPRPFGRVYGYCVLSIFFLHLLVNIGMVIGLCPVIGIPLPFFSYGGSSLWGFTILLFILLRIDASRSEHF</sequence>
<evidence type="ECO:0000256" key="1">
    <source>
        <dbReference type="ARBA" id="ARBA00004141"/>
    </source>
</evidence>
<feature type="transmembrane region" description="Helical" evidence="8">
    <location>
        <begin position="143"/>
        <end position="161"/>
    </location>
</feature>
<dbReference type="GO" id="GO:0015648">
    <property type="term" value="F:lipid-linked peptidoglycan transporter activity"/>
    <property type="evidence" value="ECO:0007669"/>
    <property type="project" value="TreeGrafter"/>
</dbReference>
<evidence type="ECO:0000256" key="7">
    <source>
        <dbReference type="ARBA" id="ARBA00033270"/>
    </source>
</evidence>